<feature type="region of interest" description="Disordered" evidence="1">
    <location>
        <begin position="108"/>
        <end position="138"/>
    </location>
</feature>
<evidence type="ECO:0000256" key="1">
    <source>
        <dbReference type="SAM" id="MobiDB-lite"/>
    </source>
</evidence>
<reference evidence="3 4" key="1">
    <citation type="journal article" date="2014" name="Nat. Commun.">
        <title>Klebsormidium flaccidum genome reveals primary factors for plant terrestrial adaptation.</title>
        <authorList>
            <person name="Hori K."/>
            <person name="Maruyama F."/>
            <person name="Fujisawa T."/>
            <person name="Togashi T."/>
            <person name="Yamamoto N."/>
            <person name="Seo M."/>
            <person name="Sato S."/>
            <person name="Yamada T."/>
            <person name="Mori H."/>
            <person name="Tajima N."/>
            <person name="Moriyama T."/>
            <person name="Ikeuchi M."/>
            <person name="Watanabe M."/>
            <person name="Wada H."/>
            <person name="Kobayashi K."/>
            <person name="Saito M."/>
            <person name="Masuda T."/>
            <person name="Sasaki-Sekimoto Y."/>
            <person name="Mashiguchi K."/>
            <person name="Awai K."/>
            <person name="Shimojima M."/>
            <person name="Masuda S."/>
            <person name="Iwai M."/>
            <person name="Nobusawa T."/>
            <person name="Narise T."/>
            <person name="Kondo S."/>
            <person name="Saito H."/>
            <person name="Sato R."/>
            <person name="Murakawa M."/>
            <person name="Ihara Y."/>
            <person name="Oshima-Yamada Y."/>
            <person name="Ohtaka K."/>
            <person name="Satoh M."/>
            <person name="Sonobe K."/>
            <person name="Ishii M."/>
            <person name="Ohtani R."/>
            <person name="Kanamori-Sato M."/>
            <person name="Honoki R."/>
            <person name="Miyazaki D."/>
            <person name="Mochizuki H."/>
            <person name="Umetsu J."/>
            <person name="Higashi K."/>
            <person name="Shibata D."/>
            <person name="Kamiya Y."/>
            <person name="Sato N."/>
            <person name="Nakamura Y."/>
            <person name="Tabata S."/>
            <person name="Ida S."/>
            <person name="Kurokawa K."/>
            <person name="Ohta H."/>
        </authorList>
    </citation>
    <scope>NUCLEOTIDE SEQUENCE [LARGE SCALE GENOMIC DNA]</scope>
    <source>
        <strain evidence="3 4">NIES-2285</strain>
    </source>
</reference>
<protein>
    <submittedName>
        <fullName evidence="3">Uncharacterized protein</fullName>
    </submittedName>
</protein>
<keyword evidence="2" id="KW-0472">Membrane</keyword>
<keyword evidence="2" id="KW-1133">Transmembrane helix</keyword>
<keyword evidence="2" id="KW-0812">Transmembrane</keyword>
<dbReference type="Proteomes" id="UP000054558">
    <property type="component" value="Unassembled WGS sequence"/>
</dbReference>
<feature type="region of interest" description="Disordered" evidence="1">
    <location>
        <begin position="54"/>
        <end position="79"/>
    </location>
</feature>
<evidence type="ECO:0000313" key="4">
    <source>
        <dbReference type="Proteomes" id="UP000054558"/>
    </source>
</evidence>
<accession>A0A1Y1I546</accession>
<name>A0A1Y1I546_KLENI</name>
<dbReference type="AlphaFoldDB" id="A0A1Y1I546"/>
<dbReference type="EMBL" id="DF237217">
    <property type="protein sequence ID" value="GAQ86074.1"/>
    <property type="molecule type" value="Genomic_DNA"/>
</dbReference>
<evidence type="ECO:0000313" key="3">
    <source>
        <dbReference type="EMBL" id="GAQ86074.1"/>
    </source>
</evidence>
<gene>
    <name evidence="3" type="ORF">KFL_002680200</name>
</gene>
<sequence length="138" mass="15814">MFRKGFNYLKYLLLRGCCWNQLLPVLPLFLAVGTAISLAGWSVNRQLLKQPEVRTSLNKDRRSGEVPEIDNPEEMTDRGKQYLEKTMTRDTLRKPIFAPILRFFSVPSQSKEEEAINSQAKGKSLKMSLEVPKGRVQT</sequence>
<evidence type="ECO:0000256" key="2">
    <source>
        <dbReference type="SAM" id="Phobius"/>
    </source>
</evidence>
<dbReference type="InterPro" id="IPR010530">
    <property type="entry name" value="B12D"/>
</dbReference>
<proteinExistence type="predicted"/>
<dbReference type="Pfam" id="PF06522">
    <property type="entry name" value="B12D"/>
    <property type="match status" value="1"/>
</dbReference>
<feature type="transmembrane region" description="Helical" evidence="2">
    <location>
        <begin position="21"/>
        <end position="41"/>
    </location>
</feature>
<keyword evidence="4" id="KW-1185">Reference proteome</keyword>
<organism evidence="3 4">
    <name type="scientific">Klebsormidium nitens</name>
    <name type="common">Green alga</name>
    <name type="synonym">Ulothrix nitens</name>
    <dbReference type="NCBI Taxonomy" id="105231"/>
    <lineage>
        <taxon>Eukaryota</taxon>
        <taxon>Viridiplantae</taxon>
        <taxon>Streptophyta</taxon>
        <taxon>Klebsormidiophyceae</taxon>
        <taxon>Klebsormidiales</taxon>
        <taxon>Klebsormidiaceae</taxon>
        <taxon>Klebsormidium</taxon>
    </lineage>
</organism>